<organism evidence="3 4">
    <name type="scientific">Ficus carica</name>
    <name type="common">Common fig</name>
    <dbReference type="NCBI Taxonomy" id="3494"/>
    <lineage>
        <taxon>Eukaryota</taxon>
        <taxon>Viridiplantae</taxon>
        <taxon>Streptophyta</taxon>
        <taxon>Embryophyta</taxon>
        <taxon>Tracheophyta</taxon>
        <taxon>Spermatophyta</taxon>
        <taxon>Magnoliopsida</taxon>
        <taxon>eudicotyledons</taxon>
        <taxon>Gunneridae</taxon>
        <taxon>Pentapetalae</taxon>
        <taxon>rosids</taxon>
        <taxon>fabids</taxon>
        <taxon>Rosales</taxon>
        <taxon>Moraceae</taxon>
        <taxon>Ficeae</taxon>
        <taxon>Ficus</taxon>
    </lineage>
</organism>
<dbReference type="SMART" id="SM00743">
    <property type="entry name" value="Agenet"/>
    <property type="match status" value="6"/>
</dbReference>
<evidence type="ECO:0000259" key="2">
    <source>
        <dbReference type="SMART" id="SM00743"/>
    </source>
</evidence>
<feature type="region of interest" description="Disordered" evidence="1">
    <location>
        <begin position="1"/>
        <end position="21"/>
    </location>
</feature>
<name>A0AA88AHL6_FICCA</name>
<dbReference type="CDD" id="cd20406">
    <property type="entry name" value="Tudor_Agenet_AtDUF_rpt2_4"/>
    <property type="match status" value="2"/>
</dbReference>
<accession>A0AA88AHL6</accession>
<dbReference type="PANTHER" id="PTHR31917:SF147">
    <property type="entry name" value="AGENET DOMAIN-CONTAINING PROTEIN"/>
    <property type="match status" value="1"/>
</dbReference>
<sequence>MAMSPSPFKKGDQVEVCSPGQSSTGPYYPATVLRSPANFKPLVLVQYHTLRSSADDGDGGGDGRLREYVAWENVKPAPSPELSGGCFKAGDDVDAFLRNAWWRRGTVADVLENSRYSVLFPETARREIVCQHWNLRLHREWNGPAGGGGEWVPPLQDQTKPCTERTIKLKFVLRKKPSDSEVKFETGAMVEVTSEEEGFKGSWYVAKIIGSVGSDKFLVEHRNLVTDDGTQPLREEAEARHIRPAPPLLPAVNHFKKFKKVDAWYNDGWWEGVISKVRSGREYIVYFSTTNEELIFKHSDLRLHQNWINGKWTIASEEDSSKSIVNSDGVNLELEDTKPTFGKGMNVEVKSDEEGYRGSWYTAKILVSFPNGKSLVEYQTLRTEDETRFLKEVVDAVNIRPYPPEIQRVYPYAVSENIDAWYNDGWWVGRILKVLAGSRYIVYFWTTNEALEFEQCNLRPHQEWEDGKWVEASMVV</sequence>
<comment type="caution">
    <text evidence="3">The sequence shown here is derived from an EMBL/GenBank/DDBJ whole genome shotgun (WGS) entry which is preliminary data.</text>
</comment>
<dbReference type="CDD" id="cd20405">
    <property type="entry name" value="Tudor_Agenet_AtDUF_rpt1_3"/>
    <property type="match status" value="2"/>
</dbReference>
<keyword evidence="4" id="KW-1185">Reference proteome</keyword>
<dbReference type="InterPro" id="IPR014002">
    <property type="entry name" value="Agenet_dom_plant"/>
</dbReference>
<dbReference type="InterPro" id="IPR008395">
    <property type="entry name" value="Agenet-like_dom"/>
</dbReference>
<proteinExistence type="predicted"/>
<feature type="domain" description="Agenet" evidence="2">
    <location>
        <begin position="85"/>
        <end position="143"/>
    </location>
</feature>
<feature type="domain" description="Agenet" evidence="2">
    <location>
        <begin position="410"/>
        <end position="466"/>
    </location>
</feature>
<reference evidence="3" key="1">
    <citation type="submission" date="2023-07" db="EMBL/GenBank/DDBJ databases">
        <title>draft genome sequence of fig (Ficus carica).</title>
        <authorList>
            <person name="Takahashi T."/>
            <person name="Nishimura K."/>
        </authorList>
    </citation>
    <scope>NUCLEOTIDE SEQUENCE</scope>
</reference>
<dbReference type="AlphaFoldDB" id="A0AA88AHL6"/>
<dbReference type="Gene3D" id="2.30.30.140">
    <property type="match status" value="1"/>
</dbReference>
<feature type="domain" description="Agenet" evidence="2">
    <location>
        <begin position="6"/>
        <end position="82"/>
    </location>
</feature>
<feature type="domain" description="Agenet" evidence="2">
    <location>
        <begin position="253"/>
        <end position="309"/>
    </location>
</feature>
<feature type="domain" description="Agenet" evidence="2">
    <location>
        <begin position="339"/>
        <end position="407"/>
    </location>
</feature>
<gene>
    <name evidence="3" type="ORF">TIFTF001_024213</name>
</gene>
<evidence type="ECO:0000313" key="3">
    <source>
        <dbReference type="EMBL" id="GMN55098.1"/>
    </source>
</evidence>
<dbReference type="EMBL" id="BTGU01000055">
    <property type="protein sequence ID" value="GMN55098.1"/>
    <property type="molecule type" value="Genomic_DNA"/>
</dbReference>
<evidence type="ECO:0000256" key="1">
    <source>
        <dbReference type="SAM" id="MobiDB-lite"/>
    </source>
</evidence>
<dbReference type="Proteomes" id="UP001187192">
    <property type="component" value="Unassembled WGS sequence"/>
</dbReference>
<feature type="domain" description="Agenet" evidence="2">
    <location>
        <begin position="182"/>
        <end position="250"/>
    </location>
</feature>
<evidence type="ECO:0000313" key="4">
    <source>
        <dbReference type="Proteomes" id="UP001187192"/>
    </source>
</evidence>
<protein>
    <recommendedName>
        <fullName evidence="2">Agenet domain-containing protein</fullName>
    </recommendedName>
</protein>
<dbReference type="PANTHER" id="PTHR31917">
    <property type="entry name" value="AGENET DOMAIN-CONTAINING PROTEIN-RELATED"/>
    <property type="match status" value="1"/>
</dbReference>
<dbReference type="Pfam" id="PF05641">
    <property type="entry name" value="Agenet"/>
    <property type="match status" value="4"/>
</dbReference>